<dbReference type="InterPro" id="IPR039532">
    <property type="entry name" value="TetR_C_Firmicutes"/>
</dbReference>
<dbReference type="InterPro" id="IPR009057">
    <property type="entry name" value="Homeodomain-like_sf"/>
</dbReference>
<protein>
    <submittedName>
        <fullName evidence="4 5">TetR/AcrR family transcriptional regulator</fullName>
    </submittedName>
</protein>
<dbReference type="EMBL" id="JABXJK010000078">
    <property type="protein sequence ID" value="MBA0973942.1"/>
    <property type="molecule type" value="Genomic_DNA"/>
</dbReference>
<evidence type="ECO:0000313" key="4">
    <source>
        <dbReference type="EMBL" id="MBA0973942.1"/>
    </source>
</evidence>
<gene>
    <name evidence="6" type="ORF">EGM181_10995</name>
    <name evidence="4" type="ORF">HWH42_15335</name>
    <name evidence="5" type="ORF">QRX88_04530</name>
</gene>
<dbReference type="GO" id="GO:0003677">
    <property type="term" value="F:DNA binding"/>
    <property type="evidence" value="ECO:0007669"/>
    <property type="project" value="UniProtKB-UniRule"/>
</dbReference>
<dbReference type="SUPFAM" id="SSF46689">
    <property type="entry name" value="Homeodomain-like"/>
    <property type="match status" value="1"/>
</dbReference>
<reference evidence="6 7" key="1">
    <citation type="submission" date="2020-03" db="EMBL/GenBank/DDBJ databases">
        <title>Characterization of ganglioside-mimicking enterococci.</title>
        <authorList>
            <person name="Patry R.T."/>
            <person name="Nothaft H."/>
            <person name="Bridger R."/>
            <person name="Shajahan A."/>
            <person name="Huynh S."/>
            <person name="Sanchez S."/>
            <person name="Azadi P."/>
            <person name="Cooper K."/>
            <person name="Miller W.G."/>
            <person name="Parker C.T."/>
            <person name="Wells L."/>
            <person name="Szymanski C.M."/>
        </authorList>
    </citation>
    <scope>NUCLEOTIDE SEQUENCE [LARGE SCALE GENOMIC DNA]</scope>
    <source>
        <strain evidence="6 7">EGM181</strain>
    </source>
</reference>
<dbReference type="PROSITE" id="PS50977">
    <property type="entry name" value="HTH_TETR_2"/>
    <property type="match status" value="1"/>
</dbReference>
<evidence type="ECO:0000313" key="6">
    <source>
        <dbReference type="EMBL" id="QOG27745.1"/>
    </source>
</evidence>
<dbReference type="Proteomes" id="UP000516696">
    <property type="component" value="Chromosome"/>
</dbReference>
<dbReference type="RefSeq" id="WP_081132173.1">
    <property type="nucleotide sequence ID" value="NZ_CAKOCH010000002.1"/>
</dbReference>
<evidence type="ECO:0000313" key="7">
    <source>
        <dbReference type="Proteomes" id="UP000516696"/>
    </source>
</evidence>
<reference evidence="5 9" key="3">
    <citation type="submission" date="2023-06" db="EMBL/GenBank/DDBJ databases">
        <title>Acute promotion of culturable opportunistic pathogens and persistent increase of antibiotic resistance following antibiotic exposure in mouse gut microbiota.</title>
        <authorList>
            <person name="Li L."/>
            <person name="Wang B."/>
            <person name="Sun Y."/>
            <person name="Wang M."/>
            <person name="Xu H."/>
        </authorList>
    </citation>
    <scope>NUCLEOTIDE SEQUENCE [LARGE SCALE GENOMIC DNA]</scope>
    <source>
        <strain evidence="5 9">CRI2_2</strain>
    </source>
</reference>
<reference evidence="4 8" key="2">
    <citation type="submission" date="2020-06" db="EMBL/GenBank/DDBJ databases">
        <title>Crossreactivity between MHC class I-restricted antigens from cancer cells and an enterococcal bacteriophage.</title>
        <authorList>
            <person name="Fluckiger A."/>
            <person name="Daillere R."/>
            <person name="Sassi M."/>
            <person name="Cattoir V."/>
            <person name="Kroemer G."/>
            <person name="Zitvogel L."/>
        </authorList>
    </citation>
    <scope>NUCLEOTIDE SEQUENCE [LARGE SCALE GENOMIC DNA]</scope>
    <source>
        <strain evidence="4 8">EG4</strain>
    </source>
</reference>
<dbReference type="PANTHER" id="PTHR43479">
    <property type="entry name" value="ACREF/ENVCD OPERON REPRESSOR-RELATED"/>
    <property type="match status" value="1"/>
</dbReference>
<evidence type="ECO:0000259" key="3">
    <source>
        <dbReference type="PROSITE" id="PS50977"/>
    </source>
</evidence>
<dbReference type="AlphaFoldDB" id="A0A2K3R0E8"/>
<evidence type="ECO:0000313" key="8">
    <source>
        <dbReference type="Proteomes" id="UP000571857"/>
    </source>
</evidence>
<proteinExistence type="predicted"/>
<dbReference type="Pfam" id="PF14278">
    <property type="entry name" value="TetR_C_8"/>
    <property type="match status" value="1"/>
</dbReference>
<dbReference type="Proteomes" id="UP000571857">
    <property type="component" value="Unassembled WGS sequence"/>
</dbReference>
<evidence type="ECO:0000313" key="5">
    <source>
        <dbReference type="EMBL" id="MDL4934988.1"/>
    </source>
</evidence>
<organism evidence="4 8">
    <name type="scientific">Enterococcus gallinarum</name>
    <dbReference type="NCBI Taxonomy" id="1353"/>
    <lineage>
        <taxon>Bacteria</taxon>
        <taxon>Bacillati</taxon>
        <taxon>Bacillota</taxon>
        <taxon>Bacilli</taxon>
        <taxon>Lactobacillales</taxon>
        <taxon>Enterococcaceae</taxon>
        <taxon>Enterococcus</taxon>
    </lineage>
</organism>
<dbReference type="GeneID" id="93224528"/>
<name>A0A2K3R0E8_ENTGA</name>
<evidence type="ECO:0000256" key="1">
    <source>
        <dbReference type="ARBA" id="ARBA00023125"/>
    </source>
</evidence>
<dbReference type="Proteomes" id="UP001241571">
    <property type="component" value="Unassembled WGS sequence"/>
</dbReference>
<sequence>MNKEDRRFKKTERALAEALSKLMMDKKIQSITIRELTETADLHRSTFYKHYTDIYDLYEQLEMRFFQDINQLISFDNTHSYEDLYINLVEYVYHHSFVYKLFITYSNGLEVQEKMKQLIEKNYLEIWLYEDKKNVITEEMRYFTTYHIQGCLSVLNYWVETNFAYSKKEMLELLQKLNNHLERIMP</sequence>
<dbReference type="Gene3D" id="1.10.357.10">
    <property type="entry name" value="Tetracycline Repressor, domain 2"/>
    <property type="match status" value="1"/>
</dbReference>
<accession>A0A2K3R0E8</accession>
<feature type="DNA-binding region" description="H-T-H motif" evidence="2">
    <location>
        <begin position="32"/>
        <end position="51"/>
    </location>
</feature>
<dbReference type="PANTHER" id="PTHR43479:SF7">
    <property type="entry name" value="TETR-FAMILY TRANSCRIPTIONAL REGULATOR"/>
    <property type="match status" value="1"/>
</dbReference>
<keyword evidence="1 2" id="KW-0238">DNA-binding</keyword>
<feature type="domain" description="HTH tetR-type" evidence="3">
    <location>
        <begin position="9"/>
        <end position="69"/>
    </location>
</feature>
<evidence type="ECO:0000313" key="9">
    <source>
        <dbReference type="Proteomes" id="UP001241571"/>
    </source>
</evidence>
<dbReference type="InterPro" id="IPR050624">
    <property type="entry name" value="HTH-type_Tx_Regulator"/>
</dbReference>
<evidence type="ECO:0000256" key="2">
    <source>
        <dbReference type="PROSITE-ProRule" id="PRU00335"/>
    </source>
</evidence>
<dbReference type="EMBL" id="JASUBT010000002">
    <property type="protein sequence ID" value="MDL4934988.1"/>
    <property type="molecule type" value="Genomic_DNA"/>
</dbReference>
<dbReference type="EMBL" id="CP050485">
    <property type="protein sequence ID" value="QOG27745.1"/>
    <property type="molecule type" value="Genomic_DNA"/>
</dbReference>
<dbReference type="InterPro" id="IPR001647">
    <property type="entry name" value="HTH_TetR"/>
</dbReference>